<sequence>MANPEGKHIFGVVKVGTKGQIVIPKDARDIFDIKPGDSLLMLGDEKQGIALVKQDAFFEFADAILNAKEIDDSGEKQ</sequence>
<dbReference type="Gene3D" id="2.10.260.10">
    <property type="match status" value="1"/>
</dbReference>
<dbReference type="SUPFAM" id="SSF89447">
    <property type="entry name" value="AbrB/MazE/MraZ-like"/>
    <property type="match status" value="1"/>
</dbReference>
<dbReference type="AlphaFoldDB" id="A0A9X0YUV9"/>
<dbReference type="Pfam" id="PF04014">
    <property type="entry name" value="MazE_antitoxin"/>
    <property type="match status" value="1"/>
</dbReference>
<dbReference type="SMART" id="SM00966">
    <property type="entry name" value="SpoVT_AbrB"/>
    <property type="match status" value="1"/>
</dbReference>
<evidence type="ECO:0000259" key="1">
    <source>
        <dbReference type="SMART" id="SM00966"/>
    </source>
</evidence>
<dbReference type="PANTHER" id="PTHR34860:SF6">
    <property type="entry name" value="REPRESSOR-LIKE PROTEIN SSO7C3"/>
    <property type="match status" value="1"/>
</dbReference>
<dbReference type="OrthoDB" id="9812495at2"/>
<evidence type="ECO:0000313" key="3">
    <source>
        <dbReference type="Proteomes" id="UP001138793"/>
    </source>
</evidence>
<dbReference type="EMBL" id="JAGGMB010000013">
    <property type="protein sequence ID" value="MBP2079128.1"/>
    <property type="molecule type" value="Genomic_DNA"/>
</dbReference>
<dbReference type="InterPro" id="IPR007159">
    <property type="entry name" value="SpoVT-AbrB_dom"/>
</dbReference>
<comment type="caution">
    <text evidence="2">The sequence shown here is derived from an EMBL/GenBank/DDBJ whole genome shotgun (WGS) entry which is preliminary data.</text>
</comment>
<evidence type="ECO:0000313" key="2">
    <source>
        <dbReference type="EMBL" id="MBP2079128.1"/>
    </source>
</evidence>
<dbReference type="GO" id="GO:0003677">
    <property type="term" value="F:DNA binding"/>
    <property type="evidence" value="ECO:0007669"/>
    <property type="project" value="InterPro"/>
</dbReference>
<accession>A0A9X0YUV9</accession>
<dbReference type="Proteomes" id="UP001138793">
    <property type="component" value="Unassembled WGS sequence"/>
</dbReference>
<dbReference type="InterPro" id="IPR037914">
    <property type="entry name" value="SpoVT-AbrB_sf"/>
</dbReference>
<keyword evidence="3" id="KW-1185">Reference proteome</keyword>
<organism evidence="2 3">
    <name type="scientific">Oceanobacillus polygoni</name>
    <dbReference type="NCBI Taxonomy" id="1235259"/>
    <lineage>
        <taxon>Bacteria</taxon>
        <taxon>Bacillati</taxon>
        <taxon>Bacillota</taxon>
        <taxon>Bacilli</taxon>
        <taxon>Bacillales</taxon>
        <taxon>Bacillaceae</taxon>
        <taxon>Oceanobacillus</taxon>
    </lineage>
</organism>
<dbReference type="InterPro" id="IPR052975">
    <property type="entry name" value="Repressor-like_regulatory"/>
</dbReference>
<protein>
    <submittedName>
        <fullName evidence="2">AbrB family looped-hinge helix DNA binding protein</fullName>
    </submittedName>
</protein>
<name>A0A9X0YUV9_9BACI</name>
<reference evidence="2" key="1">
    <citation type="submission" date="2021-03" db="EMBL/GenBank/DDBJ databases">
        <title>Genomic Encyclopedia of Type Strains, Phase IV (KMG-IV): sequencing the most valuable type-strain genomes for metagenomic binning, comparative biology and taxonomic classification.</title>
        <authorList>
            <person name="Goeker M."/>
        </authorList>
    </citation>
    <scope>NUCLEOTIDE SEQUENCE</scope>
    <source>
        <strain evidence="2">DSM 107338</strain>
    </source>
</reference>
<dbReference type="RefSeq" id="WP_149476670.1">
    <property type="nucleotide sequence ID" value="NZ_JAGGMB010000013.1"/>
</dbReference>
<dbReference type="PANTHER" id="PTHR34860">
    <property type="entry name" value="REPRESSOR-LIKE PROTEIN SSO7C3"/>
    <property type="match status" value="1"/>
</dbReference>
<dbReference type="NCBIfam" id="TIGR01439">
    <property type="entry name" value="lp_hng_hel_AbrB"/>
    <property type="match status" value="1"/>
</dbReference>
<gene>
    <name evidence="2" type="ORF">J2Z64_003399</name>
</gene>
<proteinExistence type="predicted"/>
<feature type="domain" description="SpoVT-AbrB" evidence="1">
    <location>
        <begin position="13"/>
        <end position="59"/>
    </location>
</feature>